<dbReference type="RefSeq" id="WP_216649449.1">
    <property type="nucleotide sequence ID" value="NZ_CBCSDK010000007.1"/>
</dbReference>
<dbReference type="EMBL" id="CP045350">
    <property type="protein sequence ID" value="QFT26670.1"/>
    <property type="molecule type" value="Genomic_DNA"/>
</dbReference>
<evidence type="ECO:0000313" key="1">
    <source>
        <dbReference type="EMBL" id="QFT26670.1"/>
    </source>
</evidence>
<proteinExistence type="predicted"/>
<reference evidence="1 2" key="1">
    <citation type="submission" date="2019-10" db="EMBL/GenBank/DDBJ databases">
        <title>Complete genome sequence of Vibrio sp. strain THAF100, isolated from non-filtered water from the water column of tank 6 of a marine aquarium containing stony-coral fragments. Water maintained at 26 degree C.</title>
        <authorList>
            <person name="Ruckert C."/>
            <person name="Franco A."/>
            <person name="Kalinowski J."/>
            <person name="Glaeser S."/>
        </authorList>
    </citation>
    <scope>NUCLEOTIDE SEQUENCE [LARGE SCALE GENOMIC DNA]</scope>
    <source>
        <strain evidence="1 2">THAF100</strain>
    </source>
</reference>
<keyword evidence="2" id="KW-1185">Reference proteome</keyword>
<name>A0A5P9CK93_9VIBR</name>
<sequence length="248" mass="28176">MKLILPCMTCFQELGKPTFEFATLEFRDDGRYEVCCSRGHKSVTILQQQKFEVLFDIGANAIIDGYYREAISSFTSSMERFYEFCIKVFCVKRKLETDVFVKTWKEVSNQSERQLGAYLFLWASEFGEAPELLSSKDAGFRNSVIHKGRIPTRDEALEYGNTILNIIRPKIEQLKLSCSEEISTVTFEHIRSCSRLTDGQVSGGTMCANTIVSLTSGEESHNKQSLEEALSNVSKYREMVSNTQSITI</sequence>
<protein>
    <submittedName>
        <fullName evidence="1">Uncharacterized protein</fullName>
    </submittedName>
</protein>
<organism evidence="1 2">
    <name type="scientific">Vibrio aquimaris</name>
    <dbReference type="NCBI Taxonomy" id="2587862"/>
    <lineage>
        <taxon>Bacteria</taxon>
        <taxon>Pseudomonadati</taxon>
        <taxon>Pseudomonadota</taxon>
        <taxon>Gammaproteobacteria</taxon>
        <taxon>Vibrionales</taxon>
        <taxon>Vibrionaceae</taxon>
        <taxon>Vibrio</taxon>
    </lineage>
</organism>
<gene>
    <name evidence="1" type="ORF">FIV01_09540</name>
</gene>
<dbReference type="AlphaFoldDB" id="A0A5P9CK93"/>
<accession>A0A5P9CK93</accession>
<dbReference type="Proteomes" id="UP000326936">
    <property type="component" value="Chromosome"/>
</dbReference>
<evidence type="ECO:0000313" key="2">
    <source>
        <dbReference type="Proteomes" id="UP000326936"/>
    </source>
</evidence>
<dbReference type="KEGG" id="vaq:FIV01_09540"/>